<feature type="transmembrane region" description="Helical" evidence="6">
    <location>
        <begin position="71"/>
        <end position="103"/>
    </location>
</feature>
<reference evidence="8" key="1">
    <citation type="journal article" date="2019" name="Int. J. Syst. Evol. Microbiol.">
        <title>The Global Catalogue of Microorganisms (GCM) 10K type strain sequencing project: providing services to taxonomists for standard genome sequencing and annotation.</title>
        <authorList>
            <consortium name="The Broad Institute Genomics Platform"/>
            <consortium name="The Broad Institute Genome Sequencing Center for Infectious Disease"/>
            <person name="Wu L."/>
            <person name="Ma J."/>
        </authorList>
    </citation>
    <scope>NUCLEOTIDE SEQUENCE [LARGE SCALE GENOMIC DNA]</scope>
    <source>
        <strain evidence="8">JCM 9458</strain>
    </source>
</reference>
<feature type="transmembrane region" description="Helical" evidence="6">
    <location>
        <begin position="29"/>
        <end position="51"/>
    </location>
</feature>
<feature type="transmembrane region" description="Helical" evidence="6">
    <location>
        <begin position="317"/>
        <end position="333"/>
    </location>
</feature>
<feature type="transmembrane region" description="Helical" evidence="6">
    <location>
        <begin position="186"/>
        <end position="208"/>
    </location>
</feature>
<feature type="transmembrane region" description="Helical" evidence="6">
    <location>
        <begin position="147"/>
        <end position="165"/>
    </location>
</feature>
<dbReference type="PANTHER" id="PTHR32196">
    <property type="entry name" value="ABC TRANSPORTER PERMEASE PROTEIN YPHD-RELATED-RELATED"/>
    <property type="match status" value="1"/>
</dbReference>
<keyword evidence="2" id="KW-1003">Cell membrane</keyword>
<dbReference type="InterPro" id="IPR001851">
    <property type="entry name" value="ABC_transp_permease"/>
</dbReference>
<accession>A0ABP6SXW2</accession>
<evidence type="ECO:0000313" key="7">
    <source>
        <dbReference type="EMBL" id="GAA3388243.1"/>
    </source>
</evidence>
<feature type="transmembrane region" description="Helical" evidence="6">
    <location>
        <begin position="115"/>
        <end position="135"/>
    </location>
</feature>
<proteinExistence type="predicted"/>
<keyword evidence="8" id="KW-1185">Reference proteome</keyword>
<feature type="transmembrane region" description="Helical" evidence="6">
    <location>
        <begin position="272"/>
        <end position="305"/>
    </location>
</feature>
<protein>
    <submittedName>
        <fullName evidence="7">ABC transporter permease</fullName>
    </submittedName>
</protein>
<dbReference type="Proteomes" id="UP001501676">
    <property type="component" value="Unassembled WGS sequence"/>
</dbReference>
<dbReference type="EMBL" id="BAAAYN010000023">
    <property type="protein sequence ID" value="GAA3388243.1"/>
    <property type="molecule type" value="Genomic_DNA"/>
</dbReference>
<evidence type="ECO:0000256" key="1">
    <source>
        <dbReference type="ARBA" id="ARBA00004651"/>
    </source>
</evidence>
<comment type="caution">
    <text evidence="7">The sequence shown here is derived from an EMBL/GenBank/DDBJ whole genome shotgun (WGS) entry which is preliminary data.</text>
</comment>
<keyword evidence="5 6" id="KW-0472">Membrane</keyword>
<evidence type="ECO:0000313" key="8">
    <source>
        <dbReference type="Proteomes" id="UP001501676"/>
    </source>
</evidence>
<comment type="subcellular location">
    <subcellularLocation>
        <location evidence="1">Cell membrane</location>
        <topology evidence="1">Multi-pass membrane protein</topology>
    </subcellularLocation>
</comment>
<keyword evidence="4 6" id="KW-1133">Transmembrane helix</keyword>
<evidence type="ECO:0000256" key="3">
    <source>
        <dbReference type="ARBA" id="ARBA00022692"/>
    </source>
</evidence>
<dbReference type="CDD" id="cd06579">
    <property type="entry name" value="TM_PBP1_transp_AraH_like"/>
    <property type="match status" value="1"/>
</dbReference>
<dbReference type="Pfam" id="PF02653">
    <property type="entry name" value="BPD_transp_2"/>
    <property type="match status" value="1"/>
</dbReference>
<organism evidence="7 8">
    <name type="scientific">Cryptosporangium minutisporangium</name>
    <dbReference type="NCBI Taxonomy" id="113569"/>
    <lineage>
        <taxon>Bacteria</taxon>
        <taxon>Bacillati</taxon>
        <taxon>Actinomycetota</taxon>
        <taxon>Actinomycetes</taxon>
        <taxon>Cryptosporangiales</taxon>
        <taxon>Cryptosporangiaceae</taxon>
        <taxon>Cryptosporangium</taxon>
    </lineage>
</organism>
<name>A0ABP6SXW2_9ACTN</name>
<gene>
    <name evidence="7" type="ORF">GCM10020369_33650</name>
</gene>
<dbReference type="RefSeq" id="WP_345729056.1">
    <property type="nucleotide sequence ID" value="NZ_BAAAYN010000023.1"/>
</dbReference>
<sequence>MSVDTQTTAAPLDAVGQNVSPRKRALTRLLSATPFYLAGVLVLMAIVFSSLRPDAFPTVANGRNILTDVSILLVMAVGMTYVMVAGGFDLSIGSILVFSGVMAAKTMGAVGGEGWLPVFAGLGVALISGIAWGLFNGFCITRLRVPALITTLGTMGAALGIARLITDGNDVRTVPLSLIKLSVDQWLGLPALVWISAAIAVVGGLHLANTRFGRHTYIVGSNAEAARRAGINVDRHLLKLYALSGLLAGAAGMMSLTRFATTTIAGHTQDALQVITGVVLGGTSLFGGVGTIVGTTVGMFISAVLNNGLIVIDVKPFWQEVAIGFILIVAVFIDQRRRSRRDRG</sequence>
<evidence type="ECO:0000256" key="2">
    <source>
        <dbReference type="ARBA" id="ARBA00022475"/>
    </source>
</evidence>
<evidence type="ECO:0000256" key="5">
    <source>
        <dbReference type="ARBA" id="ARBA00023136"/>
    </source>
</evidence>
<dbReference type="PANTHER" id="PTHR32196:SF72">
    <property type="entry name" value="RIBOSE IMPORT PERMEASE PROTEIN RBSC"/>
    <property type="match status" value="1"/>
</dbReference>
<evidence type="ECO:0000256" key="4">
    <source>
        <dbReference type="ARBA" id="ARBA00022989"/>
    </source>
</evidence>
<evidence type="ECO:0000256" key="6">
    <source>
        <dbReference type="SAM" id="Phobius"/>
    </source>
</evidence>
<keyword evidence="3 6" id="KW-0812">Transmembrane</keyword>